<dbReference type="EMBL" id="JARPXM010000005">
    <property type="protein sequence ID" value="MDT2537870.1"/>
    <property type="molecule type" value="Genomic_DNA"/>
</dbReference>
<name>A0AAW8STS4_9ENTE</name>
<accession>A0AAW8STS4</accession>
<dbReference type="RefSeq" id="WP_311807261.1">
    <property type="nucleotide sequence ID" value="NZ_JARPXM010000005.1"/>
</dbReference>
<comment type="caution">
    <text evidence="2">The sequence shown here is derived from an EMBL/GenBank/DDBJ whole genome shotgun (WGS) entry which is preliminary data.</text>
</comment>
<keyword evidence="1" id="KW-0812">Transmembrane</keyword>
<evidence type="ECO:0000313" key="3">
    <source>
        <dbReference type="Proteomes" id="UP001249240"/>
    </source>
</evidence>
<protein>
    <recommendedName>
        <fullName evidence="4">ABC transporter permease</fullName>
    </recommendedName>
</protein>
<evidence type="ECO:0000256" key="1">
    <source>
        <dbReference type="SAM" id="Phobius"/>
    </source>
</evidence>
<feature type="transmembrane region" description="Helical" evidence="1">
    <location>
        <begin position="396"/>
        <end position="422"/>
    </location>
</feature>
<feature type="transmembrane region" description="Helical" evidence="1">
    <location>
        <begin position="126"/>
        <end position="153"/>
    </location>
</feature>
<gene>
    <name evidence="2" type="ORF">P7D78_07020</name>
</gene>
<organism evidence="2 3">
    <name type="scientific">Enterococcus raffinosus</name>
    <dbReference type="NCBI Taxonomy" id="71452"/>
    <lineage>
        <taxon>Bacteria</taxon>
        <taxon>Bacillati</taxon>
        <taxon>Bacillota</taxon>
        <taxon>Bacilli</taxon>
        <taxon>Lactobacillales</taxon>
        <taxon>Enterococcaceae</taxon>
        <taxon>Enterococcus</taxon>
    </lineage>
</organism>
<evidence type="ECO:0000313" key="2">
    <source>
        <dbReference type="EMBL" id="MDT2537870.1"/>
    </source>
</evidence>
<feature type="transmembrane region" description="Helical" evidence="1">
    <location>
        <begin position="467"/>
        <end position="486"/>
    </location>
</feature>
<evidence type="ECO:0008006" key="4">
    <source>
        <dbReference type="Google" id="ProtNLM"/>
    </source>
</evidence>
<dbReference type="Proteomes" id="UP001249240">
    <property type="component" value="Unassembled WGS sequence"/>
</dbReference>
<feature type="transmembrane region" description="Helical" evidence="1">
    <location>
        <begin position="165"/>
        <end position="185"/>
    </location>
</feature>
<feature type="transmembrane region" description="Helical" evidence="1">
    <location>
        <begin position="511"/>
        <end position="530"/>
    </location>
</feature>
<keyword evidence="1" id="KW-0472">Membrane</keyword>
<feature type="transmembrane region" description="Helical" evidence="1">
    <location>
        <begin position="240"/>
        <end position="261"/>
    </location>
</feature>
<sequence>MGHSGTKTSYLLKANLKQNRIKHVIWLVLLVGLFAAAAMEFHVLFGTQEDINAIVETLKTPAMVSLFGEFSAEKSYTTATVFAHEMLVFLAMFMVFMNISLAISNTRTEEDSGLLEMVRSRTVGRLAPICATILEILLINGSMGSLYVISLFVADLNGATIQGNFLMGIGLASCGMMFGFISLLMAQLANNSRSASFMSYGLYGFFYIIRMITDVTDPRWTWLSPVGWIQKTAIYTHDHWLPIALMIGLGLICLLIAVKIVERRDIGSGILAARNGKPKAGKLLSSPLGLVLTIERNSIIGWVFGGVILGAAYGSVFSTIGDIIGSNPTYRKILGVTQINAANRELILNYLNMLALFFVAIAAISGILIIFRLKSDDKKGYLEILHSKSISKTRLALSYFGVGTFVSILVFTGTLAGAFFIGNGMMDDPLAIKYFWQVLLGFLPATLFFVGIAIFFTGAFPKLTNILWLYLAASVLVKMLGPLLNLSDDVANISPFGWVGKVPTENADNTVVIFLTAAFLVLTVLGILGYNKRDLG</sequence>
<reference evidence="2" key="1">
    <citation type="submission" date="2023-03" db="EMBL/GenBank/DDBJ databases">
        <authorList>
            <person name="Shen W."/>
            <person name="Cai J."/>
        </authorList>
    </citation>
    <scope>NUCLEOTIDE SEQUENCE</scope>
    <source>
        <strain evidence="2">B646-2</strain>
    </source>
</reference>
<feature type="transmembrane region" description="Helical" evidence="1">
    <location>
        <begin position="350"/>
        <end position="371"/>
    </location>
</feature>
<dbReference type="AlphaFoldDB" id="A0AAW8STS4"/>
<keyword evidence="1" id="KW-1133">Transmembrane helix</keyword>
<feature type="transmembrane region" description="Helical" evidence="1">
    <location>
        <begin position="434"/>
        <end position="460"/>
    </location>
</feature>
<proteinExistence type="predicted"/>
<feature type="transmembrane region" description="Helical" evidence="1">
    <location>
        <begin position="299"/>
        <end position="320"/>
    </location>
</feature>
<feature type="transmembrane region" description="Helical" evidence="1">
    <location>
        <begin position="197"/>
        <end position="213"/>
    </location>
</feature>
<feature type="transmembrane region" description="Helical" evidence="1">
    <location>
        <begin position="86"/>
        <end position="105"/>
    </location>
</feature>
<feature type="transmembrane region" description="Helical" evidence="1">
    <location>
        <begin position="21"/>
        <end position="39"/>
    </location>
</feature>